<organism evidence="15 16">
    <name type="scientific">Pyrus ussuriensis x Pyrus communis</name>
    <dbReference type="NCBI Taxonomy" id="2448454"/>
    <lineage>
        <taxon>Eukaryota</taxon>
        <taxon>Viridiplantae</taxon>
        <taxon>Streptophyta</taxon>
        <taxon>Embryophyta</taxon>
        <taxon>Tracheophyta</taxon>
        <taxon>Spermatophyta</taxon>
        <taxon>Magnoliopsida</taxon>
        <taxon>eudicotyledons</taxon>
        <taxon>Gunneridae</taxon>
        <taxon>Pentapetalae</taxon>
        <taxon>rosids</taxon>
        <taxon>fabids</taxon>
        <taxon>Rosales</taxon>
        <taxon>Rosaceae</taxon>
        <taxon>Amygdaloideae</taxon>
        <taxon>Maleae</taxon>
        <taxon>Pyrus</taxon>
    </lineage>
</organism>
<dbReference type="PROSITE" id="PS51257">
    <property type="entry name" value="PROKAR_LIPOPROTEIN"/>
    <property type="match status" value="1"/>
</dbReference>
<keyword evidence="8" id="KW-0238">DNA-binding</keyword>
<feature type="region of interest" description="Disordered" evidence="12">
    <location>
        <begin position="1"/>
        <end position="71"/>
    </location>
</feature>
<dbReference type="InterPro" id="IPR018289">
    <property type="entry name" value="MULE_transposase_dom"/>
</dbReference>
<protein>
    <submittedName>
        <fullName evidence="15">Protein FAR1-RELATED SEQUENCE 3-like</fullName>
    </submittedName>
</protein>
<feature type="compositionally biased region" description="Polar residues" evidence="12">
    <location>
        <begin position="250"/>
        <end position="261"/>
    </location>
</feature>
<feature type="region of interest" description="Disordered" evidence="12">
    <location>
        <begin position="1087"/>
        <end position="1114"/>
    </location>
</feature>
<comment type="subcellular location">
    <subcellularLocation>
        <location evidence="1">Nucleus</location>
    </subcellularLocation>
</comment>
<dbReference type="GO" id="GO:0003700">
    <property type="term" value="F:DNA-binding transcription factor activity"/>
    <property type="evidence" value="ECO:0007669"/>
    <property type="project" value="InterPro"/>
</dbReference>
<evidence type="ECO:0000256" key="9">
    <source>
        <dbReference type="ARBA" id="ARBA00023163"/>
    </source>
</evidence>
<evidence type="ECO:0000259" key="13">
    <source>
        <dbReference type="PROSITE" id="PS50966"/>
    </source>
</evidence>
<feature type="compositionally biased region" description="Low complexity" evidence="12">
    <location>
        <begin position="297"/>
        <end position="308"/>
    </location>
</feature>
<sequence length="1245" mass="140978">MKRSPSFSCSSSSSSCAGPEIPNHCVQAEIQKPKPKPKRVRKKRKTSGAAAEEKCQNANAPNSGTAGGRSSVYRGVTRHRWTGRFEAHLWDKSSWNNVQNKKGRQGAYDSEEAAAHTYDLAALKYWGPGTVLNFPLETYTKEIEEMQKATREEYLASLRRRSSGFSRGVSKYRGVARHHHNGRWEARIGRVSGNKYLYLGTYDTQEEAAAAYDKAAIEYRGTNAVTNFDISNYIDRVKKKIHPLDHQESEGQPPSTCSNIGPPQEEEEEVDRKVHPLLPQQQQQQQEQEQEQRKVHQLQPQQQQQEQNQELKQERMISLQLHYPHLLHCIGSNTMEQVMDPEHAKEHQFSWNFLDTGMMTQQLPVPEDIHLDKSLELPDLFEDLGFEENFDLIFGAAGDGSLGGLMESAGSGADQKTVMETEVLVDAEGENMEHHVAESNEPDKGQKQNVNENFSGREVNIQDDSKPHVGMEFESEDAAKILYDAYARNVGFSTHVGQFTRAKPDGPIVTWDFACSREVFKRKNVESCNAMLRIERKDANSWVATKFVEDHNHSMVSSSKVHYLRPRRHFAGATKNTSETLDATTDSYFSMDGNHVSYEPNRGGRSVSPVEPNHSARILRPVNCIRPCSRKRILGRDAQNLLNYFKKMQAENPGFFYAIQLDDENRMTNVFWVDARSRTAYNHFGDAVIFDTMYRPNHYQVPFAPFTGVNHHGQKVLFGCALLLDESESNFTWLFRTWLSAMNDRPPVSITTDQDRAIQVAVAQVFPETRHCICKWHILREGQERLAHIYLAHPSFYGELYSCINFSETIEDFESSWASLLDTYDLLRNDWLQAVYNARKQWAPVYFHGTFFAAISSNQGISSFFDGYVNQQTSIPMFFKQYERALEHSLEKEIEADIDTMCTTPVLKTPSPMEQQAANLYTKKVFAKFQEELVETFVYTANKIEGDGIVSKYRVAKYEHDDKAYMVILNVSEIKASCSCQMFEYSGILCRHILTVFTVTNVLTLPSHYILKRWTRNAKSWVGLDEQSSDLQGIETLTMRFNNLCREAIKFAEEGAVGVETYNAAMSALREGGKKIAVVKKNVAKVTPPSSQASGNAQEDSLKTSQLPPGEIAPSLWPWQEALPHRFNLNDGGVPAADLNQPSMAPVSIHPDGGSLDSTLQDYGKNPAGEKEVQFRLTRVTLEPMLKSMAYISQQLSAPANRVAVINLKLQDTKTTSGEMEVKFQVSRDTLGSMLRSMTCIREQL</sequence>
<dbReference type="InterPro" id="IPR007527">
    <property type="entry name" value="Znf_SWIM"/>
</dbReference>
<feature type="compositionally biased region" description="Basic residues" evidence="12">
    <location>
        <begin position="33"/>
        <end position="46"/>
    </location>
</feature>
<dbReference type="PANTHER" id="PTHR31669">
    <property type="entry name" value="PROTEIN FAR1-RELATED SEQUENCE 10-RELATED"/>
    <property type="match status" value="1"/>
</dbReference>
<dbReference type="Gene3D" id="3.30.730.10">
    <property type="entry name" value="AP2/ERF domain"/>
    <property type="match status" value="2"/>
</dbReference>
<dbReference type="GO" id="GO:0008270">
    <property type="term" value="F:zinc ion binding"/>
    <property type="evidence" value="ECO:0007669"/>
    <property type="project" value="UniProtKB-KW"/>
</dbReference>
<evidence type="ECO:0000256" key="2">
    <source>
        <dbReference type="ARBA" id="ARBA00005889"/>
    </source>
</evidence>
<dbReference type="Proteomes" id="UP000327157">
    <property type="component" value="Chromosome 7"/>
</dbReference>
<feature type="region of interest" description="Disordered" evidence="12">
    <location>
        <begin position="244"/>
        <end position="311"/>
    </location>
</feature>
<dbReference type="PROSITE" id="PS51032">
    <property type="entry name" value="AP2_ERF"/>
    <property type="match status" value="2"/>
</dbReference>
<dbReference type="AlphaFoldDB" id="A0A5N5F146"/>
<dbReference type="InterPro" id="IPR036955">
    <property type="entry name" value="AP2/ERF_dom_sf"/>
</dbReference>
<dbReference type="SMART" id="SM00380">
    <property type="entry name" value="AP2"/>
    <property type="match status" value="2"/>
</dbReference>
<keyword evidence="3" id="KW-0479">Metal-binding</keyword>
<evidence type="ECO:0000256" key="1">
    <source>
        <dbReference type="ARBA" id="ARBA00004123"/>
    </source>
</evidence>
<keyword evidence="5 11" id="KW-0863">Zinc-finger</keyword>
<dbReference type="SUPFAM" id="SSF54171">
    <property type="entry name" value="DNA-binding domain"/>
    <property type="match status" value="2"/>
</dbReference>
<dbReference type="GO" id="GO:0005634">
    <property type="term" value="C:nucleus"/>
    <property type="evidence" value="ECO:0007669"/>
    <property type="project" value="UniProtKB-SubCell"/>
</dbReference>
<evidence type="ECO:0000313" key="16">
    <source>
        <dbReference type="Proteomes" id="UP000327157"/>
    </source>
</evidence>
<dbReference type="PANTHER" id="PTHR31669:SF160">
    <property type="entry name" value="PROTEIN FAR1-RELATED SEQUENCE"/>
    <property type="match status" value="1"/>
</dbReference>
<dbReference type="PRINTS" id="PR00367">
    <property type="entry name" value="ETHRSPELEMNT"/>
</dbReference>
<dbReference type="Pfam" id="PF00847">
    <property type="entry name" value="AP2"/>
    <property type="match status" value="1"/>
</dbReference>
<dbReference type="Pfam" id="PF04434">
    <property type="entry name" value="SWIM"/>
    <property type="match status" value="1"/>
</dbReference>
<evidence type="ECO:0000256" key="3">
    <source>
        <dbReference type="ARBA" id="ARBA00022723"/>
    </source>
</evidence>
<keyword evidence="7" id="KW-0805">Transcription regulation</keyword>
<keyword evidence="4" id="KW-0677">Repeat</keyword>
<name>A0A5N5F146_9ROSA</name>
<dbReference type="Pfam" id="PF10551">
    <property type="entry name" value="MULE"/>
    <property type="match status" value="1"/>
</dbReference>
<dbReference type="InterPro" id="IPR031052">
    <property type="entry name" value="FHY3/FAR1"/>
</dbReference>
<evidence type="ECO:0000256" key="8">
    <source>
        <dbReference type="ARBA" id="ARBA00023125"/>
    </source>
</evidence>
<dbReference type="InterPro" id="IPR001471">
    <property type="entry name" value="AP2/ERF_dom"/>
</dbReference>
<evidence type="ECO:0000256" key="11">
    <source>
        <dbReference type="PROSITE-ProRule" id="PRU00325"/>
    </source>
</evidence>
<dbReference type="FunFam" id="3.30.730.10:FF:000002">
    <property type="entry name" value="AP2-like ethylene-responsive transcription factor"/>
    <property type="match status" value="1"/>
</dbReference>
<feature type="domain" description="AP2/ERF" evidence="14">
    <location>
        <begin position="72"/>
        <end position="135"/>
    </location>
</feature>
<feature type="region of interest" description="Disordered" evidence="12">
    <location>
        <begin position="1133"/>
        <end position="1158"/>
    </location>
</feature>
<comment type="similarity">
    <text evidence="2">Belongs to the FHY3/FAR1 family.</text>
</comment>
<evidence type="ECO:0000256" key="5">
    <source>
        <dbReference type="ARBA" id="ARBA00022771"/>
    </source>
</evidence>
<dbReference type="CDD" id="cd00018">
    <property type="entry name" value="AP2"/>
    <property type="match status" value="2"/>
</dbReference>
<evidence type="ECO:0000313" key="15">
    <source>
        <dbReference type="EMBL" id="KAB2594920.1"/>
    </source>
</evidence>
<evidence type="ECO:0000256" key="6">
    <source>
        <dbReference type="ARBA" id="ARBA00022833"/>
    </source>
</evidence>
<dbReference type="InterPro" id="IPR004330">
    <property type="entry name" value="FAR1_DNA_bnd_dom"/>
</dbReference>
<dbReference type="PROSITE" id="PS50966">
    <property type="entry name" value="ZF_SWIM"/>
    <property type="match status" value="1"/>
</dbReference>
<accession>A0A5N5F146</accession>
<gene>
    <name evidence="15" type="ORF">D8674_030370</name>
</gene>
<comment type="caution">
    <text evidence="15">The sequence shown here is derived from an EMBL/GenBank/DDBJ whole genome shotgun (WGS) entry which is preliminary data.</text>
</comment>
<keyword evidence="9" id="KW-0804">Transcription</keyword>
<dbReference type="OrthoDB" id="1927586at2759"/>
<proteinExistence type="inferred from homology"/>
<feature type="compositionally biased region" description="Polar residues" evidence="12">
    <location>
        <begin position="1088"/>
        <end position="1107"/>
    </location>
</feature>
<feature type="compositionally biased region" description="Low complexity" evidence="12">
    <location>
        <begin position="1"/>
        <end position="16"/>
    </location>
</feature>
<evidence type="ECO:0000259" key="14">
    <source>
        <dbReference type="PROSITE" id="PS51032"/>
    </source>
</evidence>
<feature type="domain" description="AP2/ERF" evidence="14">
    <location>
        <begin position="171"/>
        <end position="229"/>
    </location>
</feature>
<feature type="domain" description="SWIM-type" evidence="13">
    <location>
        <begin position="965"/>
        <end position="1001"/>
    </location>
</feature>
<evidence type="ECO:0000256" key="4">
    <source>
        <dbReference type="ARBA" id="ARBA00022737"/>
    </source>
</evidence>
<dbReference type="InterPro" id="IPR006564">
    <property type="entry name" value="Znf_PMZ"/>
</dbReference>
<evidence type="ECO:0000256" key="10">
    <source>
        <dbReference type="ARBA" id="ARBA00023242"/>
    </source>
</evidence>
<dbReference type="Pfam" id="PF03101">
    <property type="entry name" value="FAR1"/>
    <property type="match status" value="1"/>
</dbReference>
<reference evidence="16" key="2">
    <citation type="submission" date="2019-10" db="EMBL/GenBank/DDBJ databases">
        <title>A de novo genome assembly of a pear dwarfing rootstock.</title>
        <authorList>
            <person name="Wang F."/>
            <person name="Wang J."/>
            <person name="Li S."/>
            <person name="Zhang Y."/>
            <person name="Fang M."/>
            <person name="Ma L."/>
            <person name="Zhao Y."/>
            <person name="Jiang S."/>
        </authorList>
    </citation>
    <scope>NUCLEOTIDE SEQUENCE [LARGE SCALE GENOMIC DNA]</scope>
</reference>
<evidence type="ECO:0000256" key="12">
    <source>
        <dbReference type="SAM" id="MobiDB-lite"/>
    </source>
</evidence>
<keyword evidence="6" id="KW-0862">Zinc</keyword>
<reference evidence="15 16" key="3">
    <citation type="submission" date="2019-11" db="EMBL/GenBank/DDBJ databases">
        <title>A de novo genome assembly of a pear dwarfing rootstock.</title>
        <authorList>
            <person name="Wang F."/>
            <person name="Wang J."/>
            <person name="Li S."/>
            <person name="Zhang Y."/>
            <person name="Fang M."/>
            <person name="Ma L."/>
            <person name="Zhao Y."/>
            <person name="Jiang S."/>
        </authorList>
    </citation>
    <scope>NUCLEOTIDE SEQUENCE [LARGE SCALE GENOMIC DNA]</scope>
    <source>
        <strain evidence="15">S2</strain>
        <tissue evidence="15">Leaf</tissue>
    </source>
</reference>
<dbReference type="EMBL" id="SMOL01000781">
    <property type="protein sequence ID" value="KAB2594920.1"/>
    <property type="molecule type" value="Genomic_DNA"/>
</dbReference>
<dbReference type="InterPro" id="IPR016177">
    <property type="entry name" value="DNA-bd_dom_sf"/>
</dbReference>
<evidence type="ECO:0000256" key="7">
    <source>
        <dbReference type="ARBA" id="ARBA00023015"/>
    </source>
</evidence>
<dbReference type="SMART" id="SM00575">
    <property type="entry name" value="ZnF_PMZ"/>
    <property type="match status" value="1"/>
</dbReference>
<reference evidence="15 16" key="1">
    <citation type="submission" date="2019-09" db="EMBL/GenBank/DDBJ databases">
        <authorList>
            <person name="Ou C."/>
        </authorList>
    </citation>
    <scope>NUCLEOTIDE SEQUENCE [LARGE SCALE GENOMIC DNA]</scope>
    <source>
        <strain evidence="15">S2</strain>
        <tissue evidence="15">Leaf</tissue>
    </source>
</reference>
<keyword evidence="10" id="KW-0539">Nucleus</keyword>
<dbReference type="GO" id="GO:0003677">
    <property type="term" value="F:DNA binding"/>
    <property type="evidence" value="ECO:0007669"/>
    <property type="project" value="UniProtKB-KW"/>
</dbReference>
<keyword evidence="16" id="KW-1185">Reference proteome</keyword>